<gene>
    <name evidence="6" type="ORF">ACFQFF_20175</name>
</gene>
<evidence type="ECO:0000256" key="4">
    <source>
        <dbReference type="SAM" id="MobiDB-lite"/>
    </source>
</evidence>
<protein>
    <submittedName>
        <fullName evidence="6">Macro domain-containing protein</fullName>
    </submittedName>
</protein>
<dbReference type="InterPro" id="IPR011990">
    <property type="entry name" value="TPR-like_helical_dom_sf"/>
</dbReference>
<keyword evidence="2" id="KW-0805">Transcription regulation</keyword>
<dbReference type="InterPro" id="IPR005158">
    <property type="entry name" value="BTAD"/>
</dbReference>
<dbReference type="Proteomes" id="UP001596321">
    <property type="component" value="Unassembled WGS sequence"/>
</dbReference>
<name>A0ABW1XZI0_STRPL</name>
<dbReference type="SMART" id="SM01043">
    <property type="entry name" value="BTAD"/>
    <property type="match status" value="1"/>
</dbReference>
<feature type="region of interest" description="Disordered" evidence="4">
    <location>
        <begin position="447"/>
        <end position="497"/>
    </location>
</feature>
<dbReference type="Pfam" id="PF03704">
    <property type="entry name" value="BTAD"/>
    <property type="match status" value="1"/>
</dbReference>
<dbReference type="SUPFAM" id="SSF46894">
    <property type="entry name" value="C-terminal effector domain of the bipartite response regulators"/>
    <property type="match status" value="1"/>
</dbReference>
<dbReference type="Gene3D" id="1.25.40.10">
    <property type="entry name" value="Tetratricopeptide repeat domain"/>
    <property type="match status" value="1"/>
</dbReference>
<feature type="domain" description="Bacterial transcriptional activator" evidence="5">
    <location>
        <begin position="116"/>
        <end position="229"/>
    </location>
</feature>
<evidence type="ECO:0000256" key="3">
    <source>
        <dbReference type="ARBA" id="ARBA00023163"/>
    </source>
</evidence>
<feature type="compositionally biased region" description="Low complexity" evidence="4">
    <location>
        <begin position="465"/>
        <end position="489"/>
    </location>
</feature>
<evidence type="ECO:0000313" key="6">
    <source>
        <dbReference type="EMBL" id="MFC6503755.1"/>
    </source>
</evidence>
<dbReference type="Gene3D" id="1.10.10.10">
    <property type="entry name" value="Winged helix-like DNA-binding domain superfamily/Winged helix DNA-binding domain"/>
    <property type="match status" value="1"/>
</dbReference>
<feature type="compositionally biased region" description="Basic and acidic residues" evidence="4">
    <location>
        <begin position="447"/>
        <end position="457"/>
    </location>
</feature>
<sequence>MARIRVSVLGPARLRVDGEDVRLTPLTTRLLVRLVAAEGEPVPIRRLHREVWAVPGALPRQAARHRNDVHKRVLELRRALDPAQRGDGARILRTEQLLTSAAPETAYRLVLTADELDCAEFTDLVHSALLAAPASAADRLAAALDLVRGRPLADAADDAFALPLIRRLTALHETARRQLIRSRMDLGRHDLALPVAERLARERPDDPATAELLGSLRARLRERHGRELLRQPVPGAGGGELVVVRGDLFGQEDANLVVGFTDTFDTATEQDLVISRESVQGQLVDRLFGGERRLLDDRVQAGLRAFTPLRTERPQDKPRGRRVRYPVGTTVPLPVDGRRVFAVAYSRLGNDLVARSSPADLRASLDQLWAAVARYGMYKPVAIPLIGSGLARVVELDRTQLLLMIVESFAAHCRRDPATAPELRVVIRPADLERTDLSALGTYLRTAPHDKAPHDTAPHGTAPYAVGAPRRPADAADAADPADVPAPADTTRRSGPR</sequence>
<organism evidence="6 7">
    <name type="scientific">Streptomyces plicatus</name>
    <dbReference type="NCBI Taxonomy" id="1922"/>
    <lineage>
        <taxon>Bacteria</taxon>
        <taxon>Bacillati</taxon>
        <taxon>Actinomycetota</taxon>
        <taxon>Actinomycetes</taxon>
        <taxon>Kitasatosporales</taxon>
        <taxon>Streptomycetaceae</taxon>
        <taxon>Streptomyces</taxon>
        <taxon>Streptomyces rochei group</taxon>
    </lineage>
</organism>
<evidence type="ECO:0000259" key="5">
    <source>
        <dbReference type="SMART" id="SM01043"/>
    </source>
</evidence>
<dbReference type="PANTHER" id="PTHR35807:SF1">
    <property type="entry name" value="TRANSCRIPTIONAL REGULATOR REDD"/>
    <property type="match status" value="1"/>
</dbReference>
<evidence type="ECO:0000256" key="2">
    <source>
        <dbReference type="ARBA" id="ARBA00023015"/>
    </source>
</evidence>
<evidence type="ECO:0000256" key="1">
    <source>
        <dbReference type="ARBA" id="ARBA00023012"/>
    </source>
</evidence>
<dbReference type="InterPro" id="IPR016032">
    <property type="entry name" value="Sig_transdc_resp-reg_C-effctor"/>
</dbReference>
<keyword evidence="3" id="KW-0804">Transcription</keyword>
<dbReference type="SUPFAM" id="SSF48452">
    <property type="entry name" value="TPR-like"/>
    <property type="match status" value="1"/>
</dbReference>
<dbReference type="InterPro" id="IPR051677">
    <property type="entry name" value="AfsR-DnrI-RedD_regulator"/>
</dbReference>
<accession>A0ABW1XZI0</accession>
<dbReference type="PANTHER" id="PTHR35807">
    <property type="entry name" value="TRANSCRIPTIONAL REGULATOR REDD-RELATED"/>
    <property type="match status" value="1"/>
</dbReference>
<proteinExistence type="predicted"/>
<dbReference type="InterPro" id="IPR036388">
    <property type="entry name" value="WH-like_DNA-bd_sf"/>
</dbReference>
<reference evidence="7" key="1">
    <citation type="journal article" date="2019" name="Int. J. Syst. Evol. Microbiol.">
        <title>The Global Catalogue of Microorganisms (GCM) 10K type strain sequencing project: providing services to taxonomists for standard genome sequencing and annotation.</title>
        <authorList>
            <consortium name="The Broad Institute Genomics Platform"/>
            <consortium name="The Broad Institute Genome Sequencing Center for Infectious Disease"/>
            <person name="Wu L."/>
            <person name="Ma J."/>
        </authorList>
    </citation>
    <scope>NUCLEOTIDE SEQUENCE [LARGE SCALE GENOMIC DNA]</scope>
    <source>
        <strain evidence="7">JCM 4504</strain>
    </source>
</reference>
<dbReference type="InterPro" id="IPR045535">
    <property type="entry name" value="ThsA_Macro"/>
</dbReference>
<dbReference type="EMBL" id="JBHSUW010000001">
    <property type="protein sequence ID" value="MFC6503755.1"/>
    <property type="molecule type" value="Genomic_DNA"/>
</dbReference>
<keyword evidence="7" id="KW-1185">Reference proteome</keyword>
<evidence type="ECO:0000313" key="7">
    <source>
        <dbReference type="Proteomes" id="UP001596321"/>
    </source>
</evidence>
<dbReference type="Pfam" id="PF20016">
    <property type="entry name" value="ThsA_Macro"/>
    <property type="match status" value="1"/>
</dbReference>
<keyword evidence="1" id="KW-0902">Two-component regulatory system</keyword>
<comment type="caution">
    <text evidence="6">The sequence shown here is derived from an EMBL/GenBank/DDBJ whole genome shotgun (WGS) entry which is preliminary data.</text>
</comment>
<dbReference type="RefSeq" id="WP_125770082.1">
    <property type="nucleotide sequence ID" value="NZ_BMUJ01000001.1"/>
</dbReference>